<dbReference type="GeneID" id="69029765"/>
<dbReference type="RefSeq" id="XP_045272761.1">
    <property type="nucleotide sequence ID" value="XM_045423922.1"/>
</dbReference>
<gene>
    <name evidence="1" type="ORF">BDCG_08149</name>
</gene>
<dbReference type="Proteomes" id="UP000002039">
    <property type="component" value="Unassembled WGS sequence"/>
</dbReference>
<evidence type="ECO:0000313" key="1">
    <source>
        <dbReference type="EMBL" id="EEQ84880.1"/>
    </source>
</evidence>
<dbReference type="EMBL" id="EQ999982">
    <property type="protein sequence ID" value="EEQ84880.1"/>
    <property type="molecule type" value="Genomic_DNA"/>
</dbReference>
<protein>
    <submittedName>
        <fullName evidence="1">Uncharacterized protein</fullName>
    </submittedName>
</protein>
<keyword evidence="2" id="KW-1185">Reference proteome</keyword>
<evidence type="ECO:0000313" key="2">
    <source>
        <dbReference type="Proteomes" id="UP000002039"/>
    </source>
</evidence>
<sequence>MLIRDCTEAFSQREDEETVRFCRLNSAASQAGLRCVREKLQIELLEVTVSEIKLFLSFSLNDHTGLYITVLAERGGSVATAVKRAEDRLNADASTDRTAAAVREAEEGVTMKVILPQLIDIIIFNLAFLTVMKAAATS</sequence>
<proteinExistence type="predicted"/>
<organism evidence="1 2">
    <name type="scientific">Ajellomyces dermatitidis (strain ER-3 / ATCC MYA-2586)</name>
    <name type="common">Blastomyces dermatitidis</name>
    <dbReference type="NCBI Taxonomy" id="559297"/>
    <lineage>
        <taxon>Eukaryota</taxon>
        <taxon>Fungi</taxon>
        <taxon>Dikarya</taxon>
        <taxon>Ascomycota</taxon>
        <taxon>Pezizomycotina</taxon>
        <taxon>Eurotiomycetes</taxon>
        <taxon>Eurotiomycetidae</taxon>
        <taxon>Onygenales</taxon>
        <taxon>Ajellomycetaceae</taxon>
        <taxon>Blastomyces</taxon>
    </lineage>
</organism>
<name>A0ABP2EN92_AJEDR</name>
<accession>A0ABP2EN92</accession>
<reference evidence="2" key="1">
    <citation type="journal article" date="2015" name="PLoS Genet.">
        <title>The dynamic genome and transcriptome of the human fungal pathogen Blastomyces and close relative Emmonsia.</title>
        <authorList>
            <person name="Munoz J.F."/>
            <person name="Gauthier G.M."/>
            <person name="Desjardins C.A."/>
            <person name="Gallo J.E."/>
            <person name="Holder J."/>
            <person name="Sullivan T.D."/>
            <person name="Marty A.J."/>
            <person name="Carmen J.C."/>
            <person name="Chen Z."/>
            <person name="Ding L."/>
            <person name="Gujja S."/>
            <person name="Magrini V."/>
            <person name="Misas E."/>
            <person name="Mitreva M."/>
            <person name="Priest M."/>
            <person name="Saif S."/>
            <person name="Whiston E.A."/>
            <person name="Young S."/>
            <person name="Zeng Q."/>
            <person name="Goldman W.E."/>
            <person name="Mardis E.R."/>
            <person name="Taylor J.W."/>
            <person name="McEwen J.G."/>
            <person name="Clay O.K."/>
            <person name="Klein B.S."/>
            <person name="Cuomo C.A."/>
        </authorList>
    </citation>
    <scope>NUCLEOTIDE SEQUENCE [LARGE SCALE GENOMIC DNA]</scope>
    <source>
        <strain evidence="2">ER-3 / ATCC MYA-2586</strain>
    </source>
</reference>